<dbReference type="InterPro" id="IPR036237">
    <property type="entry name" value="Xyl_isomerase-like_sf"/>
</dbReference>
<accession>K6WIX6</accession>
<proteinExistence type="inferred from homology"/>
<feature type="active site" description="Proton donor/acceptor" evidence="3">
    <location>
        <position position="154"/>
    </location>
</feature>
<reference evidence="5 6" key="1">
    <citation type="submission" date="2012-08" db="EMBL/GenBank/DDBJ databases">
        <title>Whole genome shotgun sequence of Gordonia rhizosphera NBRC 16068.</title>
        <authorList>
            <person name="Takarada H."/>
            <person name="Isaki S."/>
            <person name="Hosoyama A."/>
            <person name="Tsuchikane K."/>
            <person name="Katsumata H."/>
            <person name="Baba S."/>
            <person name="Ohji S."/>
            <person name="Yamazaki S."/>
            <person name="Fujita N."/>
        </authorList>
    </citation>
    <scope>NUCLEOTIDE SEQUENCE [LARGE SCALE GENOMIC DNA]</scope>
    <source>
        <strain evidence="5 6">NBRC 16068</strain>
    </source>
</reference>
<dbReference type="Proteomes" id="UP000008363">
    <property type="component" value="Unassembled WGS sequence"/>
</dbReference>
<organism evidence="5 6">
    <name type="scientific">Gordonia rhizosphera NBRC 16068</name>
    <dbReference type="NCBI Taxonomy" id="1108045"/>
    <lineage>
        <taxon>Bacteria</taxon>
        <taxon>Bacillati</taxon>
        <taxon>Actinomycetota</taxon>
        <taxon>Actinomycetes</taxon>
        <taxon>Mycobacteriales</taxon>
        <taxon>Gordoniaceae</taxon>
        <taxon>Gordonia</taxon>
    </lineage>
</organism>
<comment type="caution">
    <text evidence="5">The sequence shown here is derived from an EMBL/GenBank/DDBJ whole genome shotgun (WGS) entry which is preliminary data.</text>
</comment>
<dbReference type="GO" id="GO:0008903">
    <property type="term" value="F:hydroxypyruvate isomerase activity"/>
    <property type="evidence" value="ECO:0007669"/>
    <property type="project" value="TreeGrafter"/>
</dbReference>
<dbReference type="PIRSF" id="PIRSF006241">
    <property type="entry name" value="HyI"/>
    <property type="match status" value="1"/>
</dbReference>
<evidence type="ECO:0000313" key="5">
    <source>
        <dbReference type="EMBL" id="GAB92122.1"/>
    </source>
</evidence>
<gene>
    <name evidence="5" type="primary">hyi</name>
    <name evidence="5" type="ORF">GORHZ_164_00150</name>
</gene>
<evidence type="ECO:0000313" key="6">
    <source>
        <dbReference type="Proteomes" id="UP000008363"/>
    </source>
</evidence>
<dbReference type="Gene3D" id="3.20.20.150">
    <property type="entry name" value="Divalent-metal-dependent TIM barrel enzymes"/>
    <property type="match status" value="1"/>
</dbReference>
<evidence type="ECO:0000256" key="1">
    <source>
        <dbReference type="ARBA" id="ARBA00023235"/>
    </source>
</evidence>
<dbReference type="InterPro" id="IPR013022">
    <property type="entry name" value="Xyl_isomerase-like_TIM-brl"/>
</dbReference>
<protein>
    <submittedName>
        <fullName evidence="5">Hydroxypyruvate isomerase</fullName>
    </submittedName>
</protein>
<dbReference type="EMBL" id="BAHC01000164">
    <property type="protein sequence ID" value="GAB92122.1"/>
    <property type="molecule type" value="Genomic_DNA"/>
</dbReference>
<dbReference type="STRING" id="1108045.GORHZ_164_00150"/>
<keyword evidence="5" id="KW-0670">Pyruvate</keyword>
<dbReference type="Pfam" id="PF01261">
    <property type="entry name" value="AP_endonuc_2"/>
    <property type="match status" value="1"/>
</dbReference>
<name>K6WIX6_9ACTN</name>
<evidence type="ECO:0000259" key="4">
    <source>
        <dbReference type="Pfam" id="PF01261"/>
    </source>
</evidence>
<dbReference type="PANTHER" id="PTHR43489:SF6">
    <property type="entry name" value="HYDROXYPYRUVATE ISOMERASE-RELATED"/>
    <property type="match status" value="1"/>
</dbReference>
<dbReference type="SUPFAM" id="SSF51658">
    <property type="entry name" value="Xylose isomerase-like"/>
    <property type="match status" value="1"/>
</dbReference>
<dbReference type="PANTHER" id="PTHR43489">
    <property type="entry name" value="ISOMERASE"/>
    <property type="match status" value="1"/>
</dbReference>
<sequence length="270" mass="28881">MLAVDARRLTVNCSILLTEISILHRPQAAYDAGFGAVEFWWPFDVAVPADREVDALVTAIENAGVRLTHLNFAGGDLAAGDRGLLSHPHTSNEFLDSVAVAVDIGRRLGTVGFNALYGNRISGLTASAQDDLAIENLARAGRAAAAIGADVLVEPISGVPAYPLTLAADAVAVCDRVRRECGVDNVMLLADLYHLATNGDDLDTVLDDFADRIGHVQVADAPGRGEPGTGTLDIARYLRTLADHEYAGWISLEYRATRRDTFDWLADFPA</sequence>
<keyword evidence="1 2" id="KW-0413">Isomerase</keyword>
<dbReference type="InterPro" id="IPR026040">
    <property type="entry name" value="HyI-like"/>
</dbReference>
<feature type="active site" description="Proton donor/acceptor" evidence="3">
    <location>
        <position position="253"/>
    </location>
</feature>
<evidence type="ECO:0000256" key="2">
    <source>
        <dbReference type="PIRNR" id="PIRNR006241"/>
    </source>
</evidence>
<dbReference type="InterPro" id="IPR050417">
    <property type="entry name" value="Sugar_Epim/Isomerase"/>
</dbReference>
<dbReference type="eggNOG" id="COG3622">
    <property type="taxonomic scope" value="Bacteria"/>
</dbReference>
<dbReference type="GO" id="GO:0046487">
    <property type="term" value="P:glyoxylate metabolic process"/>
    <property type="evidence" value="ECO:0007669"/>
    <property type="project" value="TreeGrafter"/>
</dbReference>
<comment type="similarity">
    <text evidence="2">Belongs to the hyi family.</text>
</comment>
<feature type="domain" description="Xylose isomerase-like TIM barrel" evidence="4">
    <location>
        <begin position="27"/>
        <end position="260"/>
    </location>
</feature>
<keyword evidence="6" id="KW-1185">Reference proteome</keyword>
<evidence type="ECO:0000256" key="3">
    <source>
        <dbReference type="PIRSR" id="PIRSR006241-50"/>
    </source>
</evidence>
<dbReference type="AlphaFoldDB" id="K6WIX6"/>